<proteinExistence type="predicted"/>
<sequence length="616" mass="70275">MSVSSIFVIIVCVGAILILGIYQLIRRFKQNKEVLHESEMIQQKLIEIQKVDDITERFNQMNDWILNQESKYVKNYVVPAWKSFHQKYMSQGVSLKLVPDVYDFFVEEELVHKYGNRKFVELIPGMFLSIGILGTFASLAVGVGSLDLNANSENMRAGVSSLLSGMQSKFASSIFGIFASITWQSLDKKLFLPRLQHAYFRIRDSFDEAFPTQDQNTFLVQMLENQKNQMNDFQVFMSEQMIPQMINGFNQSLNQSLLPPMEKTQELMNELITSASVNQMDGVKQLTSEVMNSLNDLTGEHMKQLGEALEATVEWQKKVHEEMTGLVDSMQEAAKNQSEMVDKTTVLTQEIHNYTDNITNYQKVLEGTVAQLNDTTSTNSELQSATSSLLGKIIEERNVFNAHFDEHISKLQTNVVSIVDQTEKQVVVQELLGQNLERISEMTLSQEQLAVSLSEQASHTQSSSEELGKLLIHFENNAVQYNDLQEKMGDMLQQAEKDRRVFDQLVERIQTNLAEQVEDMDERVEYLGSLWSENKETMDKLSKQLSTSMSQFTDDMHRGIMRTFEKFDEELTTSVNLLAKGVDSMRDGLVDMPDVIQELKQSVIEINNQAKRATTV</sequence>
<feature type="transmembrane region" description="Helical" evidence="1">
    <location>
        <begin position="6"/>
        <end position="25"/>
    </location>
</feature>
<evidence type="ECO:0000313" key="3">
    <source>
        <dbReference type="EMBL" id="WDI03120.1"/>
    </source>
</evidence>
<dbReference type="AlphaFoldDB" id="A0AAX3N157"/>
<keyword evidence="1" id="KW-0472">Membrane</keyword>
<dbReference type="Proteomes" id="UP001220962">
    <property type="component" value="Chromosome"/>
</dbReference>
<reference evidence="2 5" key="1">
    <citation type="submission" date="2023-02" db="EMBL/GenBank/DDBJ databases">
        <title>Pathogen: clinical or host-associated sample.</title>
        <authorList>
            <person name="Hergert J."/>
            <person name="Casey R."/>
            <person name="Wagner J."/>
            <person name="Young E.L."/>
            <person name="Oakeson K.F."/>
        </authorList>
    </citation>
    <scope>NUCLEOTIDE SEQUENCE</scope>
    <source>
        <strain evidence="3 5">2022CK-00829</strain>
        <strain evidence="2">2022CK-00830</strain>
    </source>
</reference>
<evidence type="ECO:0000313" key="4">
    <source>
        <dbReference type="Proteomes" id="UP001220962"/>
    </source>
</evidence>
<gene>
    <name evidence="2" type="ORF">PUW23_04135</name>
    <name evidence="3" type="ORF">PUW25_03810</name>
</gene>
<keyword evidence="5" id="KW-1185">Reference proteome</keyword>
<dbReference type="EMBL" id="CP118101">
    <property type="protein sequence ID" value="WDH83441.1"/>
    <property type="molecule type" value="Genomic_DNA"/>
</dbReference>
<protein>
    <recommendedName>
        <fullName evidence="6">MotA/TolQ/ExbB proton channel domain-containing protein</fullName>
    </recommendedName>
</protein>
<organism evidence="2 4">
    <name type="scientific">Paenibacillus urinalis</name>
    <dbReference type="NCBI Taxonomy" id="521520"/>
    <lineage>
        <taxon>Bacteria</taxon>
        <taxon>Bacillati</taxon>
        <taxon>Bacillota</taxon>
        <taxon>Bacilli</taxon>
        <taxon>Bacillales</taxon>
        <taxon>Paenibacillaceae</taxon>
        <taxon>Paenibacillus</taxon>
    </lineage>
</organism>
<accession>A0AAX3N157</accession>
<evidence type="ECO:0000313" key="5">
    <source>
        <dbReference type="Proteomes" id="UP001221519"/>
    </source>
</evidence>
<dbReference type="Proteomes" id="UP001221519">
    <property type="component" value="Chromosome"/>
</dbReference>
<evidence type="ECO:0000256" key="1">
    <source>
        <dbReference type="SAM" id="Phobius"/>
    </source>
</evidence>
<keyword evidence="1" id="KW-1133">Transmembrane helix</keyword>
<evidence type="ECO:0000313" key="2">
    <source>
        <dbReference type="EMBL" id="WDH83441.1"/>
    </source>
</evidence>
<evidence type="ECO:0008006" key="6">
    <source>
        <dbReference type="Google" id="ProtNLM"/>
    </source>
</evidence>
<keyword evidence="1" id="KW-0812">Transmembrane</keyword>
<dbReference type="EMBL" id="CP118108">
    <property type="protein sequence ID" value="WDI03120.1"/>
    <property type="molecule type" value="Genomic_DNA"/>
</dbReference>
<feature type="transmembrane region" description="Helical" evidence="1">
    <location>
        <begin position="122"/>
        <end position="146"/>
    </location>
</feature>
<dbReference type="RefSeq" id="WP_047912882.1">
    <property type="nucleotide sequence ID" value="NZ_CP118101.1"/>
</dbReference>
<name>A0AAX3N157_9BACL</name>